<dbReference type="InterPro" id="IPR013320">
    <property type="entry name" value="ConA-like_dom_sf"/>
</dbReference>
<dbReference type="InterPro" id="IPR043136">
    <property type="entry name" value="B30.2/SPRY_sf"/>
</dbReference>
<reference evidence="2 3" key="1">
    <citation type="journal article" date="2013" name="Genome Biol.">
        <title>Genome of Acanthamoeba castellanii highlights extensive lateral gene transfer and early evolution of tyrosine kinase signaling.</title>
        <authorList>
            <person name="Clarke M."/>
            <person name="Lohan A.J."/>
            <person name="Liu B."/>
            <person name="Lagkouvardos I."/>
            <person name="Roy S."/>
            <person name="Zafar N."/>
            <person name="Bertelli C."/>
            <person name="Schilde C."/>
            <person name="Kianianmomeni A."/>
            <person name="Burglin T.R."/>
            <person name="Frech C."/>
            <person name="Turcotte B."/>
            <person name="Kopec K.O."/>
            <person name="Synnott J.M."/>
            <person name="Choo C."/>
            <person name="Paponov I."/>
            <person name="Finkler A."/>
            <person name="Soon Heng Tan C."/>
            <person name="Hutchins A.P."/>
            <person name="Weinmeier T."/>
            <person name="Rattei T."/>
            <person name="Chu J.S."/>
            <person name="Gimenez G."/>
            <person name="Irimia M."/>
            <person name="Rigden D.J."/>
            <person name="Fitzpatrick D.A."/>
            <person name="Lorenzo-Morales J."/>
            <person name="Bateman A."/>
            <person name="Chiu C.H."/>
            <person name="Tang P."/>
            <person name="Hegemann P."/>
            <person name="Fromm H."/>
            <person name="Raoult D."/>
            <person name="Greub G."/>
            <person name="Miranda-Saavedra D."/>
            <person name="Chen N."/>
            <person name="Nash P."/>
            <person name="Ginger M.L."/>
            <person name="Horn M."/>
            <person name="Schaap P."/>
            <person name="Caler L."/>
            <person name="Loftus B."/>
        </authorList>
    </citation>
    <scope>NUCLEOTIDE SEQUENCE [LARGE SCALE GENOMIC DNA]</scope>
    <source>
        <strain evidence="2 3">Neff</strain>
    </source>
</reference>
<keyword evidence="3" id="KW-1185">Reference proteome</keyword>
<dbReference type="SUPFAM" id="SSF49899">
    <property type="entry name" value="Concanavalin A-like lectins/glucanases"/>
    <property type="match status" value="1"/>
</dbReference>
<dbReference type="VEuPathDB" id="AmoebaDB:ACA1_033780"/>
<dbReference type="RefSeq" id="XP_004334240.1">
    <property type="nucleotide sequence ID" value="XM_004334192.1"/>
</dbReference>
<name>L8GGX6_ACACF</name>
<protein>
    <recommendedName>
        <fullName evidence="1">B30.2/SPRY domain-containing protein</fullName>
    </recommendedName>
</protein>
<dbReference type="AlphaFoldDB" id="L8GGX6"/>
<dbReference type="InterPro" id="IPR036047">
    <property type="entry name" value="F-box-like_dom_sf"/>
</dbReference>
<feature type="domain" description="B30.2/SPRY" evidence="1">
    <location>
        <begin position="136"/>
        <end position="330"/>
    </location>
</feature>
<dbReference type="Proteomes" id="UP000011083">
    <property type="component" value="Unassembled WGS sequence"/>
</dbReference>
<dbReference type="SUPFAM" id="SSF81383">
    <property type="entry name" value="F-box domain"/>
    <property type="match status" value="1"/>
</dbReference>
<dbReference type="InterPro" id="IPR001870">
    <property type="entry name" value="B30.2/SPRY"/>
</dbReference>
<evidence type="ECO:0000259" key="1">
    <source>
        <dbReference type="PROSITE" id="PS50188"/>
    </source>
</evidence>
<dbReference type="OrthoDB" id="28296at2759"/>
<gene>
    <name evidence="2" type="ORF">ACA1_033780</name>
</gene>
<organism evidence="2 3">
    <name type="scientific">Acanthamoeba castellanii (strain ATCC 30010 / Neff)</name>
    <dbReference type="NCBI Taxonomy" id="1257118"/>
    <lineage>
        <taxon>Eukaryota</taxon>
        <taxon>Amoebozoa</taxon>
        <taxon>Discosea</taxon>
        <taxon>Longamoebia</taxon>
        <taxon>Centramoebida</taxon>
        <taxon>Acanthamoebidae</taxon>
        <taxon>Acanthamoeba</taxon>
    </lineage>
</organism>
<dbReference type="Gene3D" id="2.60.120.920">
    <property type="match status" value="1"/>
</dbReference>
<accession>L8GGX6</accession>
<dbReference type="GeneID" id="14912717"/>
<dbReference type="EMBL" id="KB008125">
    <property type="protein sequence ID" value="ELR12227.1"/>
    <property type="molecule type" value="Genomic_DNA"/>
</dbReference>
<proteinExistence type="predicted"/>
<evidence type="ECO:0000313" key="3">
    <source>
        <dbReference type="Proteomes" id="UP000011083"/>
    </source>
</evidence>
<sequence length="366" mass="40163">MNGAASAALLELPQELLCHIFSYVVQPASAAPTRDAAALMVVRDLGAWSLTCTAFHALCSAETKCRYLCLTASPVLFGLGLSPLYSAPQLARSNSDCRWWQLRARLLVARPHRLTGQREFHPTVVRDRAPRRLVREAAQLIREGVCLIKSGDNRRLATQPFVSSSRETLAEAFAEVARATRDQPLASIEEAEEEKRFMASVLFCGVDYFEVVVTANDGPASVSPSAVGVSQAFSSRCLFVGLRSSQTSATFVHNMLPSTRDNRREIKGGEVIGCGVDWECGQVFFVRNPTHEDPNTTDVFVCCFALDRKETYPAVGAGCVSNINFGDEPFVFDVKTFIERKRAGLLATLPHLRPTGNWEATACRPC</sequence>
<dbReference type="KEGG" id="acan:ACA1_033780"/>
<evidence type="ECO:0000313" key="2">
    <source>
        <dbReference type="EMBL" id="ELR12227.1"/>
    </source>
</evidence>
<dbReference type="PROSITE" id="PS50188">
    <property type="entry name" value="B302_SPRY"/>
    <property type="match status" value="1"/>
</dbReference>